<organism evidence="1 2">
    <name type="scientific">Pseudoxanthomonas helianthi</name>
    <dbReference type="NCBI Taxonomy" id="1453541"/>
    <lineage>
        <taxon>Bacteria</taxon>
        <taxon>Pseudomonadati</taxon>
        <taxon>Pseudomonadota</taxon>
        <taxon>Gammaproteobacteria</taxon>
        <taxon>Lysobacterales</taxon>
        <taxon>Lysobacteraceae</taxon>
        <taxon>Pseudoxanthomonas</taxon>
    </lineage>
</organism>
<gene>
    <name evidence="1" type="ORF">J5837_14265</name>
</gene>
<accession>A0A941AUT3</accession>
<evidence type="ECO:0000313" key="1">
    <source>
        <dbReference type="EMBL" id="MBP3985574.1"/>
    </source>
</evidence>
<reference evidence="1" key="2">
    <citation type="submission" date="2021-03" db="EMBL/GenBank/DDBJ databases">
        <authorList>
            <person name="Cao W."/>
        </authorList>
    </citation>
    <scope>NUCLEOTIDE SEQUENCE</scope>
    <source>
        <strain evidence="1">110414</strain>
    </source>
</reference>
<sequence length="229" mass="24898">MQADVPAGAVPASPPVGDVLTADPVEGQSLGAWTAQWWRWVLAQPMEPYLDPDGRFCDLGQDGPVWFLAGTDGSFKPKRRCVVPEGKYLLLPVINMIYMQSRELSSASCKELQSDVAVNNDHLASAVVLLDGKPLGDIAMHRVRSDGCFRLDPDDASSTLAAADGYWLMLRPLPRGRHTISVGANYAAPGSAHGVMQQSFEYELDVGGEALLSYVVNARNSRGLSNRRW</sequence>
<dbReference type="EMBL" id="JAGKTC010000003">
    <property type="protein sequence ID" value="MBP3985574.1"/>
    <property type="molecule type" value="Genomic_DNA"/>
</dbReference>
<reference evidence="1" key="1">
    <citation type="journal article" date="2016" name="Int. J. Syst. Evol. Microbiol.">
        <title>Pseudoxanthomonas helianthi sp. nov., isolated from roots of Jerusalem artichoke (Helianthus tuberosus).</title>
        <authorList>
            <person name="Kittiwongwattana C."/>
            <person name="Thawai C."/>
        </authorList>
    </citation>
    <scope>NUCLEOTIDE SEQUENCE</scope>
    <source>
        <strain evidence="1">110414</strain>
    </source>
</reference>
<comment type="caution">
    <text evidence="1">The sequence shown here is derived from an EMBL/GenBank/DDBJ whole genome shotgun (WGS) entry which is preliminary data.</text>
</comment>
<dbReference type="AlphaFoldDB" id="A0A941AUT3"/>
<evidence type="ECO:0000313" key="2">
    <source>
        <dbReference type="Proteomes" id="UP000673447"/>
    </source>
</evidence>
<dbReference type="Proteomes" id="UP000673447">
    <property type="component" value="Unassembled WGS sequence"/>
</dbReference>
<name>A0A941AUT3_9GAMM</name>
<keyword evidence="2" id="KW-1185">Reference proteome</keyword>
<protein>
    <submittedName>
        <fullName evidence="1">Uncharacterized protein</fullName>
    </submittedName>
</protein>
<proteinExistence type="predicted"/>